<protein>
    <recommendedName>
        <fullName evidence="3">5'-nucleotidase</fullName>
        <ecNumber evidence="3">3.1.3.5</ecNumber>
    </recommendedName>
</protein>
<keyword evidence="5" id="KW-0547">Nucleotide-binding</keyword>
<dbReference type="GO" id="GO:0000166">
    <property type="term" value="F:nucleotide binding"/>
    <property type="evidence" value="ECO:0007669"/>
    <property type="project" value="UniProtKB-KW"/>
</dbReference>
<organism evidence="9">
    <name type="scientific">Corethron hystrix</name>
    <dbReference type="NCBI Taxonomy" id="216773"/>
    <lineage>
        <taxon>Eukaryota</taxon>
        <taxon>Sar</taxon>
        <taxon>Stramenopiles</taxon>
        <taxon>Ochrophyta</taxon>
        <taxon>Bacillariophyta</taxon>
        <taxon>Coscinodiscophyceae</taxon>
        <taxon>Corethrophycidae</taxon>
        <taxon>Corethrales</taxon>
        <taxon>Corethraceae</taxon>
        <taxon>Corethron</taxon>
    </lineage>
</organism>
<keyword evidence="4" id="KW-0479">Metal-binding</keyword>
<dbReference type="AlphaFoldDB" id="A0A7S1BN28"/>
<comment type="catalytic activity">
    <reaction evidence="1">
        <text>a ribonucleoside 5'-phosphate + H2O = a ribonucleoside + phosphate</text>
        <dbReference type="Rhea" id="RHEA:12484"/>
        <dbReference type="ChEBI" id="CHEBI:15377"/>
        <dbReference type="ChEBI" id="CHEBI:18254"/>
        <dbReference type="ChEBI" id="CHEBI:43474"/>
        <dbReference type="ChEBI" id="CHEBI:58043"/>
        <dbReference type="EC" id="3.1.3.5"/>
    </reaction>
</comment>
<dbReference type="Gene3D" id="1.10.150.340">
    <property type="entry name" value="Pyrimidine 5'-nucleotidase (UMPH-1), N-terminal domain"/>
    <property type="match status" value="1"/>
</dbReference>
<sequence length="292" mass="31483">MMFPPSNALYVGPQVRQLVTDLSLRGLSELRVYTDFDHTLTFPTSLECHEVFASCNGLPQAFQAAVRPLLDFETPGSPGLVLDADAWWSTYHNALVAADPPLHRSQIGPIVASTGIELRPGADDLLRACCERRVPILVASAGITDIILSVIDTGENVSAKPQLSVDVSQSLLERSARYTNVTVLANRCEFDASDRLVGMLPRAPYHSLNKASTTELVGEFLSSTPRHCGIVLGDKPRDGALGLEAIGVTTLRVGFANGGERHQMSDYEAAYDVVLPRNSPLDCIVELIASLG</sequence>
<dbReference type="InterPro" id="IPR036412">
    <property type="entry name" value="HAD-like_sf"/>
</dbReference>
<evidence type="ECO:0000256" key="8">
    <source>
        <dbReference type="ARBA" id="ARBA00023080"/>
    </source>
</evidence>
<dbReference type="GO" id="GO:0009117">
    <property type="term" value="P:nucleotide metabolic process"/>
    <property type="evidence" value="ECO:0007669"/>
    <property type="project" value="UniProtKB-KW"/>
</dbReference>
<name>A0A7S1BN28_9STRA</name>
<dbReference type="EC" id="3.1.3.5" evidence="3"/>
<evidence type="ECO:0000313" key="9">
    <source>
        <dbReference type="EMBL" id="CAD8892593.1"/>
    </source>
</evidence>
<evidence type="ECO:0000256" key="5">
    <source>
        <dbReference type="ARBA" id="ARBA00022741"/>
    </source>
</evidence>
<evidence type="ECO:0000256" key="3">
    <source>
        <dbReference type="ARBA" id="ARBA00012643"/>
    </source>
</evidence>
<dbReference type="InterPro" id="IPR006434">
    <property type="entry name" value="Pyrimidine_nucleotidase_eu"/>
</dbReference>
<dbReference type="Pfam" id="PF05822">
    <property type="entry name" value="UMPH-1"/>
    <property type="match status" value="2"/>
</dbReference>
<dbReference type="SUPFAM" id="SSF56784">
    <property type="entry name" value="HAD-like"/>
    <property type="match status" value="1"/>
</dbReference>
<evidence type="ECO:0000256" key="6">
    <source>
        <dbReference type="ARBA" id="ARBA00022801"/>
    </source>
</evidence>
<dbReference type="PANTHER" id="PTHR13045:SF0">
    <property type="entry name" value="7-METHYLGUANOSINE PHOSPHATE-SPECIFIC 5'-NUCLEOTIDASE"/>
    <property type="match status" value="1"/>
</dbReference>
<dbReference type="PANTHER" id="PTHR13045">
    <property type="entry name" value="5'-NUCLEOTIDASE"/>
    <property type="match status" value="1"/>
</dbReference>
<accession>A0A7S1BN28</accession>
<dbReference type="Gene3D" id="3.40.50.1000">
    <property type="entry name" value="HAD superfamily/HAD-like"/>
    <property type="match status" value="1"/>
</dbReference>
<comment type="similarity">
    <text evidence="2">Belongs to the pyrimidine 5'-nucleotidase family.</text>
</comment>
<keyword evidence="8" id="KW-0546">Nucleotide metabolism</keyword>
<proteinExistence type="inferred from homology"/>
<dbReference type="GO" id="GO:0005737">
    <property type="term" value="C:cytoplasm"/>
    <property type="evidence" value="ECO:0007669"/>
    <property type="project" value="InterPro"/>
</dbReference>
<evidence type="ECO:0000256" key="1">
    <source>
        <dbReference type="ARBA" id="ARBA00000815"/>
    </source>
</evidence>
<reference evidence="9" key="1">
    <citation type="submission" date="2021-01" db="EMBL/GenBank/DDBJ databases">
        <authorList>
            <person name="Corre E."/>
            <person name="Pelletier E."/>
            <person name="Niang G."/>
            <person name="Scheremetjew M."/>
            <person name="Finn R."/>
            <person name="Kale V."/>
            <person name="Holt S."/>
            <person name="Cochrane G."/>
            <person name="Meng A."/>
            <person name="Brown T."/>
            <person name="Cohen L."/>
        </authorList>
    </citation>
    <scope>NUCLEOTIDE SEQUENCE</scope>
    <source>
        <strain evidence="9">308</strain>
    </source>
</reference>
<evidence type="ECO:0000256" key="4">
    <source>
        <dbReference type="ARBA" id="ARBA00022723"/>
    </source>
</evidence>
<evidence type="ECO:0000256" key="7">
    <source>
        <dbReference type="ARBA" id="ARBA00022842"/>
    </source>
</evidence>
<dbReference type="GO" id="GO:0008253">
    <property type="term" value="F:5'-nucleotidase activity"/>
    <property type="evidence" value="ECO:0007669"/>
    <property type="project" value="UniProtKB-EC"/>
</dbReference>
<dbReference type="EMBL" id="HBFR01027405">
    <property type="protein sequence ID" value="CAD8892593.1"/>
    <property type="molecule type" value="Transcribed_RNA"/>
</dbReference>
<keyword evidence="7" id="KW-0460">Magnesium</keyword>
<evidence type="ECO:0000256" key="2">
    <source>
        <dbReference type="ARBA" id="ARBA00008389"/>
    </source>
</evidence>
<dbReference type="InterPro" id="IPR023214">
    <property type="entry name" value="HAD_sf"/>
</dbReference>
<keyword evidence="6" id="KW-0378">Hydrolase</keyword>
<gene>
    <name evidence="9" type="ORF">CHYS00102_LOCUS19801</name>
</gene>
<dbReference type="GO" id="GO:0000287">
    <property type="term" value="F:magnesium ion binding"/>
    <property type="evidence" value="ECO:0007669"/>
    <property type="project" value="InterPro"/>
</dbReference>